<protein>
    <submittedName>
        <fullName evidence="1">Uncharacterized protein</fullName>
    </submittedName>
</protein>
<accession>A0A382L8K4</accession>
<proteinExistence type="predicted"/>
<reference evidence="1" key="1">
    <citation type="submission" date="2018-05" db="EMBL/GenBank/DDBJ databases">
        <authorList>
            <person name="Lanie J.A."/>
            <person name="Ng W.-L."/>
            <person name="Kazmierczak K.M."/>
            <person name="Andrzejewski T.M."/>
            <person name="Davidsen T.M."/>
            <person name="Wayne K.J."/>
            <person name="Tettelin H."/>
            <person name="Glass J.I."/>
            <person name="Rusch D."/>
            <person name="Podicherti R."/>
            <person name="Tsui H.-C.T."/>
            <person name="Winkler M.E."/>
        </authorList>
    </citation>
    <scope>NUCLEOTIDE SEQUENCE</scope>
</reference>
<sequence>MIYSARDRDELETFWTIVLTAYYHARGLRMDPMRATAVSCVTLGQVKRMRLKPTQATHVPSAMRR</sequence>
<evidence type="ECO:0000313" key="1">
    <source>
        <dbReference type="EMBL" id="SVC31231.1"/>
    </source>
</evidence>
<name>A0A382L8K4_9ZZZZ</name>
<dbReference type="EMBL" id="UINC01084512">
    <property type="protein sequence ID" value="SVC31231.1"/>
    <property type="molecule type" value="Genomic_DNA"/>
</dbReference>
<organism evidence="1">
    <name type="scientific">marine metagenome</name>
    <dbReference type="NCBI Taxonomy" id="408172"/>
    <lineage>
        <taxon>unclassified sequences</taxon>
        <taxon>metagenomes</taxon>
        <taxon>ecological metagenomes</taxon>
    </lineage>
</organism>
<dbReference type="AlphaFoldDB" id="A0A382L8K4"/>
<gene>
    <name evidence="1" type="ORF">METZ01_LOCUS284085</name>
</gene>